<reference evidence="2 3" key="1">
    <citation type="submission" date="2020-08" db="EMBL/GenBank/DDBJ databases">
        <title>Genomic Encyclopedia of Type Strains, Phase IV (KMG-IV): sequencing the most valuable type-strain genomes for metagenomic binning, comparative biology and taxonomic classification.</title>
        <authorList>
            <person name="Goeker M."/>
        </authorList>
    </citation>
    <scope>NUCLEOTIDE SEQUENCE [LARGE SCALE GENOMIC DNA]</scope>
    <source>
        <strain evidence="2 3">DSM 2461</strain>
    </source>
</reference>
<comment type="caution">
    <text evidence="2">The sequence shown here is derived from an EMBL/GenBank/DDBJ whole genome shotgun (WGS) entry which is preliminary data.</text>
</comment>
<evidence type="ECO:0000256" key="1">
    <source>
        <dbReference type="ARBA" id="ARBA00044755"/>
    </source>
</evidence>
<comment type="similarity">
    <text evidence="1">Belongs to the bactofilin family.</text>
</comment>
<gene>
    <name evidence="2" type="ORF">HNR50_002291</name>
</gene>
<protein>
    <submittedName>
        <fullName evidence="2">Cytoskeletal protein CcmA (Bactofilin family)</fullName>
    </submittedName>
</protein>
<dbReference type="RefSeq" id="WP_184746885.1">
    <property type="nucleotide sequence ID" value="NZ_JACHGJ010000003.1"/>
</dbReference>
<dbReference type="PANTHER" id="PTHR35024:SF4">
    <property type="entry name" value="POLYMER-FORMING CYTOSKELETAL PROTEIN"/>
    <property type="match status" value="1"/>
</dbReference>
<sequence length="122" mass="12915">MAEIHSKRIDEKKLDTVLAEDISFEGDVSFSKPLMIKGAFSGSINATGDLYIDSNAVVNAEIAAHSVVVRGKVRGNITAHSKVELQGSAEVIGDITAPRIVMEPGCLFDGISRMRPAGGETS</sequence>
<organism evidence="2 3">
    <name type="scientific">Spirochaeta isovalerica</name>
    <dbReference type="NCBI Taxonomy" id="150"/>
    <lineage>
        <taxon>Bacteria</taxon>
        <taxon>Pseudomonadati</taxon>
        <taxon>Spirochaetota</taxon>
        <taxon>Spirochaetia</taxon>
        <taxon>Spirochaetales</taxon>
        <taxon>Spirochaetaceae</taxon>
        <taxon>Spirochaeta</taxon>
    </lineage>
</organism>
<name>A0A841RDA8_9SPIO</name>
<accession>A0A841RDA8</accession>
<dbReference type="EMBL" id="JACHGJ010000003">
    <property type="protein sequence ID" value="MBB6480628.1"/>
    <property type="molecule type" value="Genomic_DNA"/>
</dbReference>
<keyword evidence="3" id="KW-1185">Reference proteome</keyword>
<proteinExistence type="inferred from homology"/>
<dbReference type="InterPro" id="IPR007607">
    <property type="entry name" value="BacA/B"/>
</dbReference>
<dbReference type="Proteomes" id="UP000587760">
    <property type="component" value="Unassembled WGS sequence"/>
</dbReference>
<evidence type="ECO:0000313" key="2">
    <source>
        <dbReference type="EMBL" id="MBB6480628.1"/>
    </source>
</evidence>
<evidence type="ECO:0000313" key="3">
    <source>
        <dbReference type="Proteomes" id="UP000587760"/>
    </source>
</evidence>
<dbReference type="PANTHER" id="PTHR35024">
    <property type="entry name" value="HYPOTHETICAL CYTOSOLIC PROTEIN"/>
    <property type="match status" value="1"/>
</dbReference>
<dbReference type="AlphaFoldDB" id="A0A841RDA8"/>
<dbReference type="Pfam" id="PF04519">
    <property type="entry name" value="Bactofilin"/>
    <property type="match status" value="1"/>
</dbReference>